<gene>
    <name evidence="2" type="ORF">HF526_07250</name>
</gene>
<dbReference type="EMBL" id="JAAXLA010000009">
    <property type="protein sequence ID" value="NMH97112.1"/>
    <property type="molecule type" value="Genomic_DNA"/>
</dbReference>
<dbReference type="InterPro" id="IPR020568">
    <property type="entry name" value="Ribosomal_Su5_D2-typ_SF"/>
</dbReference>
<dbReference type="InterPro" id="IPR001478">
    <property type="entry name" value="PDZ"/>
</dbReference>
<reference evidence="2 3" key="1">
    <citation type="submission" date="2020-04" db="EMBL/GenBank/DDBJ databases">
        <authorList>
            <person name="Klaysubun C."/>
            <person name="Duangmal K."/>
            <person name="Lipun K."/>
        </authorList>
    </citation>
    <scope>NUCLEOTIDE SEQUENCE [LARGE SCALE GENOMIC DNA]</scope>
    <source>
        <strain evidence="2 3">K10HN5</strain>
    </source>
</reference>
<name>A0ABX1S8A1_9PSEU</name>
<sequence>MSRRTLTLVAAALLAVLLGVLGVTLPVPLVALGPGPTFNTLGAVDGTPVVAVDGRQVYPTTGQLNMTTVSVSDRLSAISALGFWIAGDHSVVPRDSVFPPDKSDAQVQQENTQQFTASEVNAEVAAMTLLNVPTRSVVSGIVPNTPAAGVLQPGDELVTVAGKAVDTPVSVSDALAATKPGQTVSITYRRGAEQRDAQVVLASSPDRPQGLLGVQPGVEPRQGDITIKLGDIGGPSAGLMFALAVVDKLTPDDLTGGRFVAGTGAITQQGGVQPIGGIQFKMRAARDAGATVFLVPSDNCAEAVANAPSGLQLVRVADLKGAVSALDSLRAGRPAPACS</sequence>
<dbReference type="InterPro" id="IPR027065">
    <property type="entry name" value="Lon_Prtase"/>
</dbReference>
<dbReference type="InterPro" id="IPR036034">
    <property type="entry name" value="PDZ_sf"/>
</dbReference>
<dbReference type="Pfam" id="PF13180">
    <property type="entry name" value="PDZ_2"/>
    <property type="match status" value="1"/>
</dbReference>
<dbReference type="RefSeq" id="WP_169380496.1">
    <property type="nucleotide sequence ID" value="NZ_JAAXLA010000009.1"/>
</dbReference>
<accession>A0ABX1S8A1</accession>
<dbReference type="SUPFAM" id="SSF50156">
    <property type="entry name" value="PDZ domain-like"/>
    <property type="match status" value="1"/>
</dbReference>
<evidence type="ECO:0000313" key="2">
    <source>
        <dbReference type="EMBL" id="NMH97112.1"/>
    </source>
</evidence>
<dbReference type="Pfam" id="PF05362">
    <property type="entry name" value="Lon_C"/>
    <property type="match status" value="1"/>
</dbReference>
<dbReference type="SMART" id="SM00228">
    <property type="entry name" value="PDZ"/>
    <property type="match status" value="1"/>
</dbReference>
<dbReference type="Gene3D" id="2.30.42.10">
    <property type="match status" value="1"/>
</dbReference>
<dbReference type="Proteomes" id="UP000820669">
    <property type="component" value="Unassembled WGS sequence"/>
</dbReference>
<evidence type="ECO:0000259" key="1">
    <source>
        <dbReference type="SMART" id="SM00228"/>
    </source>
</evidence>
<feature type="domain" description="PDZ" evidence="1">
    <location>
        <begin position="79"/>
        <end position="192"/>
    </location>
</feature>
<dbReference type="SUPFAM" id="SSF54211">
    <property type="entry name" value="Ribosomal protein S5 domain 2-like"/>
    <property type="match status" value="1"/>
</dbReference>
<dbReference type="InterPro" id="IPR008269">
    <property type="entry name" value="Lon_proteolytic"/>
</dbReference>
<evidence type="ECO:0000313" key="3">
    <source>
        <dbReference type="Proteomes" id="UP000820669"/>
    </source>
</evidence>
<protein>
    <submittedName>
        <fullName evidence="2">PDZ domain-containing protein</fullName>
    </submittedName>
</protein>
<dbReference type="PANTHER" id="PTHR10046">
    <property type="entry name" value="ATP DEPENDENT LON PROTEASE FAMILY MEMBER"/>
    <property type="match status" value="1"/>
</dbReference>
<dbReference type="InterPro" id="IPR014721">
    <property type="entry name" value="Ribsml_uS5_D2-typ_fold_subgr"/>
</dbReference>
<keyword evidence="3" id="KW-1185">Reference proteome</keyword>
<proteinExistence type="predicted"/>
<comment type="caution">
    <text evidence="2">The sequence shown here is derived from an EMBL/GenBank/DDBJ whole genome shotgun (WGS) entry which is preliminary data.</text>
</comment>
<dbReference type="Gene3D" id="3.30.230.10">
    <property type="match status" value="1"/>
</dbReference>
<organism evidence="2 3">
    <name type="scientific">Pseudonocardia acidicola</name>
    <dbReference type="NCBI Taxonomy" id="2724939"/>
    <lineage>
        <taxon>Bacteria</taxon>
        <taxon>Bacillati</taxon>
        <taxon>Actinomycetota</taxon>
        <taxon>Actinomycetes</taxon>
        <taxon>Pseudonocardiales</taxon>
        <taxon>Pseudonocardiaceae</taxon>
        <taxon>Pseudonocardia</taxon>
    </lineage>
</organism>